<sequence>MESAQQLFGTAVDLEASGDLRGAKALYDKAIETGDEEYAPAAAVRLGGVLAALGDLGGARSAYRDAVDSGHPLHARVAARRLGGPAMPPLAAAEPKLLEPVANPDLYRRNAFRLSGLPVDATARDLRRRGEHLRAAERLGAPVTVTSSPLPPVPAPEPAAVREALSIVRDPTRRIVEEVFWFWERQSEQAEDSGPALHDAAVLAHAQALDAGHDADPALWRRAYEYWNAVLDETECWQWIEQRVAQLDDRRLSQRTVDTIRAELPRALLAPQATLTVRAAEAGDERTARAHLESLRRSGFAADTVTEALAAATRHLTSRIRAACQHAEQVTAADPEDGSEAVDTMLEQVEPLLRALRLALGEGSAAFGAAADAVALSVNTCVIRYVNAGHDFGDAFEQLEEVLDIAVSRQVRAAIEPSFVAAGSNVLGEHCEDAAARAAALPEEGARIAESLLAVVRPTLTVLAERVDPLDAHYRECLDGVALCVVSCLGSYHGATGDDEATIAGLGSALGVAVGAEVRSAIEQAIEVVRGGHGTDCWFCRGKAHDGTTFEAALHGEVDHSALPRVTWKTATVPVPRCIGCFAEHNKKDWLDSGWVAAPIPLLGVPALVIGAGWLITSDTAVVLVVLFVLVFVFVLFAVYGALITARQRRAARRLSHLNASVSGFPPIQHLEALGWRIGARPPGL</sequence>
<keyword evidence="3" id="KW-1185">Reference proteome</keyword>
<evidence type="ECO:0000313" key="2">
    <source>
        <dbReference type="EMBL" id="MFB9907497.1"/>
    </source>
</evidence>
<protein>
    <recommendedName>
        <fullName evidence="4">Tetratricopeptide repeat protein</fullName>
    </recommendedName>
</protein>
<keyword evidence="1" id="KW-1133">Transmembrane helix</keyword>
<dbReference type="SUPFAM" id="SSF48452">
    <property type="entry name" value="TPR-like"/>
    <property type="match status" value="1"/>
</dbReference>
<organism evidence="2 3">
    <name type="scientific">Allokutzneria oryzae</name>
    <dbReference type="NCBI Taxonomy" id="1378989"/>
    <lineage>
        <taxon>Bacteria</taxon>
        <taxon>Bacillati</taxon>
        <taxon>Actinomycetota</taxon>
        <taxon>Actinomycetes</taxon>
        <taxon>Pseudonocardiales</taxon>
        <taxon>Pseudonocardiaceae</taxon>
        <taxon>Allokutzneria</taxon>
    </lineage>
</organism>
<feature type="transmembrane region" description="Helical" evidence="1">
    <location>
        <begin position="595"/>
        <end position="616"/>
    </location>
</feature>
<dbReference type="Gene3D" id="1.25.40.10">
    <property type="entry name" value="Tetratricopeptide repeat domain"/>
    <property type="match status" value="1"/>
</dbReference>
<evidence type="ECO:0000313" key="3">
    <source>
        <dbReference type="Proteomes" id="UP001589693"/>
    </source>
</evidence>
<name>A0ABV6A2V6_9PSEU</name>
<comment type="caution">
    <text evidence="2">The sequence shown here is derived from an EMBL/GenBank/DDBJ whole genome shotgun (WGS) entry which is preliminary data.</text>
</comment>
<gene>
    <name evidence="2" type="ORF">ACFFQA_26490</name>
</gene>
<feature type="transmembrane region" description="Helical" evidence="1">
    <location>
        <begin position="622"/>
        <end position="646"/>
    </location>
</feature>
<proteinExistence type="predicted"/>
<dbReference type="EMBL" id="JBHLZU010000021">
    <property type="protein sequence ID" value="MFB9907497.1"/>
    <property type="molecule type" value="Genomic_DNA"/>
</dbReference>
<keyword evidence="1" id="KW-0472">Membrane</keyword>
<evidence type="ECO:0000256" key="1">
    <source>
        <dbReference type="SAM" id="Phobius"/>
    </source>
</evidence>
<accession>A0ABV6A2V6</accession>
<dbReference type="Proteomes" id="UP001589693">
    <property type="component" value="Unassembled WGS sequence"/>
</dbReference>
<dbReference type="InterPro" id="IPR011990">
    <property type="entry name" value="TPR-like_helical_dom_sf"/>
</dbReference>
<evidence type="ECO:0008006" key="4">
    <source>
        <dbReference type="Google" id="ProtNLM"/>
    </source>
</evidence>
<reference evidence="2 3" key="1">
    <citation type="submission" date="2024-09" db="EMBL/GenBank/DDBJ databases">
        <authorList>
            <person name="Sun Q."/>
            <person name="Mori K."/>
        </authorList>
    </citation>
    <scope>NUCLEOTIDE SEQUENCE [LARGE SCALE GENOMIC DNA]</scope>
    <source>
        <strain evidence="2 3">TBRC 7907</strain>
    </source>
</reference>
<keyword evidence="1" id="KW-0812">Transmembrane</keyword>
<dbReference type="RefSeq" id="WP_377857774.1">
    <property type="nucleotide sequence ID" value="NZ_JBHLZU010000021.1"/>
</dbReference>